<gene>
    <name evidence="1" type="ORF">LCGC14_1393330</name>
</gene>
<reference evidence="1" key="1">
    <citation type="journal article" date="2015" name="Nature">
        <title>Complex archaea that bridge the gap between prokaryotes and eukaryotes.</title>
        <authorList>
            <person name="Spang A."/>
            <person name="Saw J.H."/>
            <person name="Jorgensen S.L."/>
            <person name="Zaremba-Niedzwiedzka K."/>
            <person name="Martijn J."/>
            <person name="Lind A.E."/>
            <person name="van Eijk R."/>
            <person name="Schleper C."/>
            <person name="Guy L."/>
            <person name="Ettema T.J."/>
        </authorList>
    </citation>
    <scope>NUCLEOTIDE SEQUENCE</scope>
</reference>
<accession>A0A0F9N0V8</accession>
<protein>
    <submittedName>
        <fullName evidence="1">Uncharacterized protein</fullName>
    </submittedName>
</protein>
<dbReference type="AlphaFoldDB" id="A0A0F9N0V8"/>
<dbReference type="EMBL" id="LAZR01009028">
    <property type="protein sequence ID" value="KKM75132.1"/>
    <property type="molecule type" value="Genomic_DNA"/>
</dbReference>
<proteinExistence type="predicted"/>
<organism evidence="1">
    <name type="scientific">marine sediment metagenome</name>
    <dbReference type="NCBI Taxonomy" id="412755"/>
    <lineage>
        <taxon>unclassified sequences</taxon>
        <taxon>metagenomes</taxon>
        <taxon>ecological metagenomes</taxon>
    </lineage>
</organism>
<name>A0A0F9N0V8_9ZZZZ</name>
<evidence type="ECO:0000313" key="1">
    <source>
        <dbReference type="EMBL" id="KKM75132.1"/>
    </source>
</evidence>
<comment type="caution">
    <text evidence="1">The sequence shown here is derived from an EMBL/GenBank/DDBJ whole genome shotgun (WGS) entry which is preliminary data.</text>
</comment>
<sequence length="104" mass="11802">MSAPKSQSLMDLILPTSVEYSYTEADETVYPFLTPFYLGDYDLEGARDIIAEICEWLNITIGPSPQWSISKSSPWWGGNDDIDIGMILLFKTEEDAVAFKLRWS</sequence>